<keyword evidence="5" id="KW-1185">Reference proteome</keyword>
<comment type="subcellular location">
    <subcellularLocation>
        <location evidence="3">Cytoplasm</location>
    </subcellularLocation>
</comment>
<accession>A0A1N7FPH4</accession>
<dbReference type="InterPro" id="IPR002669">
    <property type="entry name" value="UreD"/>
</dbReference>
<name>A0A1N7FPH4_9ACTN</name>
<evidence type="ECO:0000256" key="3">
    <source>
        <dbReference type="HAMAP-Rule" id="MF_01384"/>
    </source>
</evidence>
<dbReference type="GO" id="GO:0016151">
    <property type="term" value="F:nickel cation binding"/>
    <property type="evidence" value="ECO:0007669"/>
    <property type="project" value="UniProtKB-UniRule"/>
</dbReference>
<dbReference type="OrthoDB" id="9807968at2"/>
<gene>
    <name evidence="3" type="primary">ureD</name>
    <name evidence="4" type="ORF">SAMN05444858_14313</name>
</gene>
<keyword evidence="2 3" id="KW-0143">Chaperone</keyword>
<comment type="similarity">
    <text evidence="1 3">Belongs to the UreD family.</text>
</comment>
<keyword evidence="3" id="KW-0963">Cytoplasm</keyword>
<sequence length="312" mass="33952">MTGRDDRAWCTPIALPREVLAFGAEVRDALGVGAAGKLGVLDLALAPRAGSTRIIRQYQKSPLYVYRPIYLDPGRPDMAFVFLQQQGDGFVQGDRYRVDVDCAPGSAVHLTTQAATKVFKARDDFATQLVNLRAGHNAILEYLPDPVIPFRGSRLYQRTSVTVAEDATVILGEVLLPGRMARDEAHVYDLFWAETEVRDPDGTLLFTDTLRLRPGEVDDPRSPGVLGGYDILASLYVICSEMPAAELVTVLREALAGVPEVLSGVTQLPASRGAAVRILGHTSKHVQAAMHVAWDRARTRLLGSPAPDLRKG</sequence>
<dbReference type="PANTHER" id="PTHR33643">
    <property type="entry name" value="UREASE ACCESSORY PROTEIN D"/>
    <property type="match status" value="1"/>
</dbReference>
<dbReference type="STRING" id="1198245.SAMN05444858_14313"/>
<comment type="subunit">
    <text evidence="3">UreD, UreF and UreG form a complex that acts as a GTP-hydrolysis-dependent molecular chaperone, activating the urease apoprotein by helping to assemble the nickel containing metallocenter of UreC. The UreE protein probably delivers the nickel.</text>
</comment>
<dbReference type="AlphaFoldDB" id="A0A1N7FPH4"/>
<evidence type="ECO:0000256" key="1">
    <source>
        <dbReference type="ARBA" id="ARBA00007177"/>
    </source>
</evidence>
<organism evidence="4 5">
    <name type="scientific">Micromonospora avicenniae</name>
    <dbReference type="NCBI Taxonomy" id="1198245"/>
    <lineage>
        <taxon>Bacteria</taxon>
        <taxon>Bacillati</taxon>
        <taxon>Actinomycetota</taxon>
        <taxon>Actinomycetes</taxon>
        <taxon>Micromonosporales</taxon>
        <taxon>Micromonosporaceae</taxon>
        <taxon>Micromonospora</taxon>
    </lineage>
</organism>
<reference evidence="4 5" key="1">
    <citation type="submission" date="2017-01" db="EMBL/GenBank/DDBJ databases">
        <authorList>
            <person name="Mah S.A."/>
            <person name="Swanson W.J."/>
            <person name="Moy G.W."/>
            <person name="Vacquier V.D."/>
        </authorList>
    </citation>
    <scope>NUCLEOTIDE SEQUENCE [LARGE SCALE GENOMIC DNA]</scope>
    <source>
        <strain evidence="4 5">DSM 45758</strain>
    </source>
</reference>
<protein>
    <recommendedName>
        <fullName evidence="3">Urease accessory protein UreD</fullName>
    </recommendedName>
</protein>
<proteinExistence type="inferred from homology"/>
<dbReference type="Pfam" id="PF01774">
    <property type="entry name" value="UreD"/>
    <property type="match status" value="1"/>
</dbReference>
<dbReference type="GO" id="GO:0005737">
    <property type="term" value="C:cytoplasm"/>
    <property type="evidence" value="ECO:0007669"/>
    <property type="project" value="UniProtKB-SubCell"/>
</dbReference>
<comment type="function">
    <text evidence="3">Required for maturation of urease via the functional incorporation of the urease nickel metallocenter.</text>
</comment>
<dbReference type="PANTHER" id="PTHR33643:SF1">
    <property type="entry name" value="UREASE ACCESSORY PROTEIN D"/>
    <property type="match status" value="1"/>
</dbReference>
<dbReference type="EMBL" id="FTNF01000043">
    <property type="protein sequence ID" value="SIS02233.1"/>
    <property type="molecule type" value="Genomic_DNA"/>
</dbReference>
<evidence type="ECO:0000313" key="5">
    <source>
        <dbReference type="Proteomes" id="UP000186004"/>
    </source>
</evidence>
<evidence type="ECO:0000256" key="2">
    <source>
        <dbReference type="ARBA" id="ARBA00023186"/>
    </source>
</evidence>
<keyword evidence="3" id="KW-0996">Nickel insertion</keyword>
<dbReference type="HAMAP" id="MF_01384">
    <property type="entry name" value="UreD"/>
    <property type="match status" value="1"/>
</dbReference>
<evidence type="ECO:0000313" key="4">
    <source>
        <dbReference type="EMBL" id="SIS02233.1"/>
    </source>
</evidence>
<dbReference type="Proteomes" id="UP000186004">
    <property type="component" value="Unassembled WGS sequence"/>
</dbReference>